<organism evidence="1">
    <name type="scientific">Marinobacter sp. MMG032</name>
    <dbReference type="NCBI Taxonomy" id="3158548"/>
    <lineage>
        <taxon>Bacteria</taxon>
        <taxon>Pseudomonadati</taxon>
        <taxon>Pseudomonadota</taxon>
        <taxon>Gammaproteobacteria</taxon>
        <taxon>Pseudomonadales</taxon>
        <taxon>Marinobacteraceae</taxon>
        <taxon>Marinobacter</taxon>
    </lineage>
</organism>
<evidence type="ECO:0000313" key="1">
    <source>
        <dbReference type="EMBL" id="XBQ21635.1"/>
    </source>
</evidence>
<proteinExistence type="predicted"/>
<dbReference type="RefSeq" id="WP_319005337.1">
    <property type="nucleotide sequence ID" value="NZ_CP157803.1"/>
</dbReference>
<dbReference type="InterPro" id="IPR046507">
    <property type="entry name" value="DUF6685"/>
</dbReference>
<geneLocation type="plasmid" evidence="1">
    <name>unnaned</name>
</geneLocation>
<dbReference type="Pfam" id="PF20390">
    <property type="entry name" value="DUF6685"/>
    <property type="match status" value="1"/>
</dbReference>
<name>A0AAU7MT76_9GAMM</name>
<protein>
    <submittedName>
        <fullName evidence="1">DUF6685 family protein</fullName>
    </submittedName>
</protein>
<keyword evidence="1" id="KW-0614">Plasmid</keyword>
<accession>A0AAU7MT76</accession>
<dbReference type="EMBL" id="CP157803">
    <property type="protein sequence ID" value="XBQ21635.1"/>
    <property type="molecule type" value="Genomic_DNA"/>
</dbReference>
<reference evidence="1" key="1">
    <citation type="submission" date="2024-05" db="EMBL/GenBank/DDBJ databases">
        <title>Draft Genome Sequences of Flagellimonas sp. MMG031 and Marinobacter sp. MMG032 Isolated from the dinoflagellate Symbiodinium pilosum.</title>
        <authorList>
            <person name="Shikuma N.J."/>
            <person name="Farrell M.V."/>
        </authorList>
    </citation>
    <scope>NUCLEOTIDE SEQUENCE</scope>
    <source>
        <strain evidence="1">MMG032</strain>
        <plasmid evidence="1">unnaned</plasmid>
    </source>
</reference>
<dbReference type="KEGG" id="mamm:ABNF92_19895"/>
<dbReference type="AlphaFoldDB" id="A0AAU7MT76"/>
<gene>
    <name evidence="1" type="ORF">ABNF92_19895</name>
</gene>
<sequence length="210" mass="23559">MATLDGCSASKARYRPDRAGCATMAELGKLINDLKDLQGKSGEDIVSACLAWPELRLHEGIRLTTDNWHRRFYWSNAGGSHHMAVLCYELQRQEKQWNPEVKIKEFSLNVKALEPINSAASIFVITPKPGTYGLDKVFRPLSYRRNLSELHSRLGVELLSLGTGQGILSRYDLVVVDHSKKYASLSLKRLSEAVAAGYAITFEEFLLSWT</sequence>